<dbReference type="EMBL" id="CP049056">
    <property type="protein sequence ID" value="QIE54194.1"/>
    <property type="molecule type" value="Genomic_DNA"/>
</dbReference>
<feature type="domain" description="Phasin" evidence="1">
    <location>
        <begin position="27"/>
        <end position="122"/>
    </location>
</feature>
<organism evidence="2 3">
    <name type="scientific">Pikeienuella piscinae</name>
    <dbReference type="NCBI Taxonomy" id="2748098"/>
    <lineage>
        <taxon>Bacteria</taxon>
        <taxon>Pseudomonadati</taxon>
        <taxon>Pseudomonadota</taxon>
        <taxon>Alphaproteobacteria</taxon>
        <taxon>Rhodobacterales</taxon>
        <taxon>Paracoccaceae</taxon>
        <taxon>Pikeienuella</taxon>
    </lineage>
</organism>
<protein>
    <submittedName>
        <fullName evidence="2">Phasin family protein</fullName>
    </submittedName>
</protein>
<dbReference type="RefSeq" id="WP_165094060.1">
    <property type="nucleotide sequence ID" value="NZ_CP049056.1"/>
</dbReference>
<sequence>MPRSQAAPLMPSDIKIAVPPLDMEPVFAANQRALKAASEAQAHMISRVTKFNSELFGFVNRRLDQDRCAAKEISRCQTPQDMMSIYAKFAERAMKDYSEEIGLLAGIYADQAREALEDAQHQVEEVIEPAADAVNGENNTKEKAA</sequence>
<keyword evidence="3" id="KW-1185">Reference proteome</keyword>
<name>A0A7L5BWD9_9RHOB</name>
<evidence type="ECO:0000259" key="1">
    <source>
        <dbReference type="Pfam" id="PF09361"/>
    </source>
</evidence>
<gene>
    <name evidence="2" type="ORF">G5B40_01285</name>
</gene>
<dbReference type="AlphaFoldDB" id="A0A7L5BWD9"/>
<reference evidence="2 3" key="1">
    <citation type="submission" date="2020-02" db="EMBL/GenBank/DDBJ databases">
        <title>complete genome sequence of Rhodobacteraceae bacterium.</title>
        <authorList>
            <person name="Park J."/>
            <person name="Kim Y.-S."/>
            <person name="Kim K.-H."/>
        </authorList>
    </citation>
    <scope>NUCLEOTIDE SEQUENCE [LARGE SCALE GENOMIC DNA]</scope>
    <source>
        <strain evidence="2 3">RR4-56</strain>
    </source>
</reference>
<dbReference type="InterPro" id="IPR018968">
    <property type="entry name" value="Phasin"/>
</dbReference>
<evidence type="ECO:0000313" key="2">
    <source>
        <dbReference type="EMBL" id="QIE54194.1"/>
    </source>
</evidence>
<dbReference type="Proteomes" id="UP000503336">
    <property type="component" value="Chromosome"/>
</dbReference>
<proteinExistence type="predicted"/>
<dbReference type="KEGG" id="hdh:G5B40_01285"/>
<evidence type="ECO:0000313" key="3">
    <source>
        <dbReference type="Proteomes" id="UP000503336"/>
    </source>
</evidence>
<dbReference type="Pfam" id="PF09361">
    <property type="entry name" value="Phasin_2"/>
    <property type="match status" value="1"/>
</dbReference>
<accession>A0A7L5BWD9</accession>